<dbReference type="SMART" id="SM01155">
    <property type="entry name" value="DUF1713"/>
    <property type="match status" value="1"/>
</dbReference>
<dbReference type="AlphaFoldDB" id="A0A0E9NKR4"/>
<evidence type="ECO:0000256" key="5">
    <source>
        <dbReference type="SAM" id="MobiDB-lite"/>
    </source>
</evidence>
<reference evidence="7 8" key="2">
    <citation type="journal article" date="2014" name="J. Gen. Appl. Microbiol.">
        <title>The early diverging ascomycetous budding yeast Saitoella complicata has three histone deacetylases belonging to the Clr6, Hos2, and Rpd3 lineages.</title>
        <authorList>
            <person name="Nishida H."/>
            <person name="Matsumoto T."/>
            <person name="Kondo S."/>
            <person name="Hamamoto M."/>
            <person name="Yoshikawa H."/>
        </authorList>
    </citation>
    <scope>NUCLEOTIDE SEQUENCE [LARGE SCALE GENOMIC DNA]</scope>
    <source>
        <strain evidence="7 8">NRRL Y-17804</strain>
    </source>
</reference>
<keyword evidence="8" id="KW-1185">Reference proteome</keyword>
<proteinExistence type="inferred from homology"/>
<feature type="compositionally biased region" description="Basic residues" evidence="5">
    <location>
        <begin position="288"/>
        <end position="300"/>
    </location>
</feature>
<evidence type="ECO:0000256" key="1">
    <source>
        <dbReference type="ARBA" id="ARBA00004173"/>
    </source>
</evidence>
<dbReference type="PANTHER" id="PTHR32035:SF3">
    <property type="entry name" value="SMALL RIBOSOMAL SUBUNIT PROTEIN MS38"/>
    <property type="match status" value="1"/>
</dbReference>
<feature type="domain" description="Ribosomal protein mS38 C-terminal" evidence="6">
    <location>
        <begin position="277"/>
        <end position="310"/>
    </location>
</feature>
<gene>
    <name evidence="7" type="ORF">G7K_4510-t1</name>
</gene>
<reference evidence="7 8" key="1">
    <citation type="journal article" date="2011" name="J. Gen. Appl. Microbiol.">
        <title>Draft genome sequencing of the enigmatic yeast Saitoella complicata.</title>
        <authorList>
            <person name="Nishida H."/>
            <person name="Hamamoto M."/>
            <person name="Sugiyama J."/>
        </authorList>
    </citation>
    <scope>NUCLEOTIDE SEQUENCE [LARGE SCALE GENOMIC DNA]</scope>
    <source>
        <strain evidence="7 8">NRRL Y-17804</strain>
    </source>
</reference>
<comment type="caution">
    <text evidence="7">The sequence shown here is derived from an EMBL/GenBank/DDBJ whole genome shotgun (WGS) entry which is preliminary data.</text>
</comment>
<comment type="similarity">
    <text evidence="3">Belongs to the mitochondrion-specific ribosomal protein mS38 family.</text>
</comment>
<evidence type="ECO:0000313" key="8">
    <source>
        <dbReference type="Proteomes" id="UP000033140"/>
    </source>
</evidence>
<evidence type="ECO:0000256" key="4">
    <source>
        <dbReference type="ARBA" id="ARBA00035682"/>
    </source>
</evidence>
<dbReference type="PANTHER" id="PTHR32035">
    <property type="entry name" value="AURORA KINASE A-INTERACTING PROTEIN"/>
    <property type="match status" value="1"/>
</dbReference>
<evidence type="ECO:0000259" key="6">
    <source>
        <dbReference type="SMART" id="SM01155"/>
    </source>
</evidence>
<comment type="subcellular location">
    <subcellularLocation>
        <location evidence="1">Mitochondrion</location>
    </subcellularLocation>
</comment>
<feature type="region of interest" description="Disordered" evidence="5">
    <location>
        <begin position="288"/>
        <end position="324"/>
    </location>
</feature>
<dbReference type="CDD" id="cd23699">
    <property type="entry name" value="At5g63150_CTD"/>
    <property type="match status" value="1"/>
</dbReference>
<reference evidence="7 8" key="3">
    <citation type="journal article" date="2015" name="Genome Announc.">
        <title>Draft Genome Sequence of the Archiascomycetous Yeast Saitoella complicata.</title>
        <authorList>
            <person name="Yamauchi K."/>
            <person name="Kondo S."/>
            <person name="Hamamoto M."/>
            <person name="Takahashi Y."/>
            <person name="Ogura Y."/>
            <person name="Hayashi T."/>
            <person name="Nishida H."/>
        </authorList>
    </citation>
    <scope>NUCLEOTIDE SEQUENCE [LARGE SCALE GENOMIC DNA]</scope>
    <source>
        <strain evidence="7 8">NRRL Y-17804</strain>
    </source>
</reference>
<name>A0A0E9NKR4_SAICN</name>
<keyword evidence="2" id="KW-0496">Mitochondrion</keyword>
<dbReference type="InterPro" id="IPR013177">
    <property type="entry name" value="Ribosomal_mS38_C"/>
</dbReference>
<evidence type="ECO:0000256" key="3">
    <source>
        <dbReference type="ARBA" id="ARBA00035647"/>
    </source>
</evidence>
<dbReference type="Proteomes" id="UP000033140">
    <property type="component" value="Unassembled WGS sequence"/>
</dbReference>
<evidence type="ECO:0000256" key="2">
    <source>
        <dbReference type="ARBA" id="ARBA00023128"/>
    </source>
</evidence>
<dbReference type="GO" id="GO:0005739">
    <property type="term" value="C:mitochondrion"/>
    <property type="evidence" value="ECO:0007669"/>
    <property type="project" value="UniProtKB-SubCell"/>
</dbReference>
<accession>A0A0E9NKR4</accession>
<sequence>MSGTRRRPGRARELNCNSYRNCPGLNRQTVCSKAAQIQLQNGVADIQENLQDLYEETERFIPVETIFIPSIRMQSFARLPSRLAKCQPLGFSGAAVRQRRFSSSQKPSSLMLGTSSPVVMDHSMPLSWSPSTEHVDPRDIALNAFFAQHRPLGIVRASASEIIEKDLETLGESDEAAAAMAYNFLYTPFQPPPAPVPQSQTSPKSQILKALREAPTGVLIRPQEFESLPVEAHGQKQGSLVHAMGAVNPEVLDQIRNTLFGDAVGQEEVEGLPKKMELTSVKRKRKLKMNKHKYKKRRKEQRANVASLHESEDQAGWRRSGAKIGSKADWEGRLAVMLE</sequence>
<dbReference type="EMBL" id="BACD03000032">
    <property type="protein sequence ID" value="GAO50383.1"/>
    <property type="molecule type" value="Genomic_DNA"/>
</dbReference>
<evidence type="ECO:0000313" key="7">
    <source>
        <dbReference type="EMBL" id="GAO50383.1"/>
    </source>
</evidence>
<organism evidence="7 8">
    <name type="scientific">Saitoella complicata (strain BCRC 22490 / CBS 7301 / JCM 7358 / NBRC 10748 / NRRL Y-17804)</name>
    <dbReference type="NCBI Taxonomy" id="698492"/>
    <lineage>
        <taxon>Eukaryota</taxon>
        <taxon>Fungi</taxon>
        <taxon>Dikarya</taxon>
        <taxon>Ascomycota</taxon>
        <taxon>Taphrinomycotina</taxon>
        <taxon>Taphrinomycotina incertae sedis</taxon>
        <taxon>Saitoella</taxon>
    </lineage>
</organism>
<dbReference type="Pfam" id="PF08213">
    <property type="entry name" value="COX24_C"/>
    <property type="match status" value="1"/>
</dbReference>
<protein>
    <recommendedName>
        <fullName evidence="4">Small ribosomal subunit protein mS38</fullName>
    </recommendedName>
</protein>